<evidence type="ECO:0000313" key="6">
    <source>
        <dbReference type="Proteomes" id="UP000672032"/>
    </source>
</evidence>
<accession>A0A8A3PCZ6</accession>
<dbReference type="PRINTS" id="PR01415">
    <property type="entry name" value="ANKYRIN"/>
</dbReference>
<organism evidence="5 6">
    <name type="scientific">Monilinia vaccinii-corymbosi</name>
    <dbReference type="NCBI Taxonomy" id="61207"/>
    <lineage>
        <taxon>Eukaryota</taxon>
        <taxon>Fungi</taxon>
        <taxon>Dikarya</taxon>
        <taxon>Ascomycota</taxon>
        <taxon>Pezizomycotina</taxon>
        <taxon>Leotiomycetes</taxon>
        <taxon>Helotiales</taxon>
        <taxon>Sclerotiniaceae</taxon>
        <taxon>Monilinia</taxon>
    </lineage>
</organism>
<proteinExistence type="predicted"/>
<dbReference type="InterPro" id="IPR036770">
    <property type="entry name" value="Ankyrin_rpt-contain_sf"/>
</dbReference>
<dbReference type="PROSITE" id="PS50297">
    <property type="entry name" value="ANK_REP_REGION"/>
    <property type="match status" value="6"/>
</dbReference>
<dbReference type="SUPFAM" id="SSF48403">
    <property type="entry name" value="Ankyrin repeat"/>
    <property type="match status" value="1"/>
</dbReference>
<feature type="repeat" description="ANK" evidence="3">
    <location>
        <begin position="721"/>
        <end position="753"/>
    </location>
</feature>
<evidence type="ECO:0000313" key="5">
    <source>
        <dbReference type="EMBL" id="QSZ32965.1"/>
    </source>
</evidence>
<keyword evidence="1" id="KW-0677">Repeat</keyword>
<dbReference type="EMBL" id="CP063407">
    <property type="protein sequence ID" value="QSZ32965.1"/>
    <property type="molecule type" value="Genomic_DNA"/>
</dbReference>
<feature type="repeat" description="ANK" evidence="3">
    <location>
        <begin position="467"/>
        <end position="499"/>
    </location>
</feature>
<dbReference type="Proteomes" id="UP000672032">
    <property type="component" value="Chromosome 3"/>
</dbReference>
<dbReference type="OrthoDB" id="194358at2759"/>
<reference evidence="5" key="1">
    <citation type="submission" date="2020-10" db="EMBL/GenBank/DDBJ databases">
        <title>Genome Sequence of Monilinia vaccinii-corymbosi Sheds Light on Mummy Berry Disease Infection of Blueberry and Mating Type.</title>
        <authorList>
            <person name="Yow A.G."/>
            <person name="Zhang Y."/>
            <person name="Bansal K."/>
            <person name="Eacker S.M."/>
            <person name="Sullivan S."/>
            <person name="Liachko I."/>
            <person name="Cubeta M.A."/>
            <person name="Rollins J.A."/>
            <person name="Ashrafi H."/>
        </authorList>
    </citation>
    <scope>NUCLEOTIDE SEQUENCE</scope>
    <source>
        <strain evidence="5">RL-1</strain>
    </source>
</reference>
<keyword evidence="6" id="KW-1185">Reference proteome</keyword>
<feature type="domain" description="Heterokaryon incompatibility" evidence="4">
    <location>
        <begin position="26"/>
        <end position="133"/>
    </location>
</feature>
<dbReference type="InterPro" id="IPR002110">
    <property type="entry name" value="Ankyrin_rpt"/>
</dbReference>
<dbReference type="PANTHER" id="PTHR24198">
    <property type="entry name" value="ANKYRIN REPEAT AND PROTEIN KINASE DOMAIN-CONTAINING PROTEIN"/>
    <property type="match status" value="1"/>
</dbReference>
<sequence>MRFLECNGAGKISLAKTLVDKNLPAYAILSHTWGEDGSEVTFQDLTNGAGEDKSGYSKIHFCGEQARCDGLRYFWVDTCCIDKSSSAELTEAINSMFNWYRKATRCYVYLSDVSTSKHDLVDALDECDQSQARSMVCFFEELCELAENKRVRLQICFSSRHYPTIVIHQGLEVILEGQSGHTEDIKHYIKSKLRLGKSKPAESLQSEILGKSSGIFLWVVLVLDILNSEYPSSSISIKKIRERLKGIPPGLTDFQEVDIPDVLPHASASEAVELRTTLNSKFPFLYYAASNVLCHANDAQQDAIQQDDFLAEFPLRRWISLRNALEKYEIRRYTTSVSLYYILADNGLANLIRICPQNGSCFDLTKERYGPAIFAALANGSYKSVQSLLENEATTYPPTSRVHEVLKQFYQRGNKSMDRSRKVTFSRKELILRQLLKYDQEILFNNLLLSENLSSDRDILSQPSGSTGLNMLSMAAHIGQEMSVKFLLEMGVEIDIVDMDHRTPLMKAVAAGHENIARLLFKKGAKIDFEDRNKQTPLMKAVEGGHESIVKLLLEDGANFKAFKQGSGMVKAKTGLHKAAAIALTKGHPNILKLLLGVMISTAKMKLRQQGVAVVSKDRYDRTPLLRAAKGGHEFMVKHLLKKGAEIDSRDVEASTPLSHAASQGHKAIVELLLQESADIDSKDKNGCTPLLWAASSFKEREAVVRLLLENGADINAKSGSGRTSLSYAIALGHPNVFKLLLDKGANVDSEDENV</sequence>
<dbReference type="PANTHER" id="PTHR24198:SF165">
    <property type="entry name" value="ANKYRIN REPEAT-CONTAINING PROTEIN-RELATED"/>
    <property type="match status" value="1"/>
</dbReference>
<protein>
    <recommendedName>
        <fullName evidence="4">Heterokaryon incompatibility domain-containing protein</fullName>
    </recommendedName>
</protein>
<evidence type="ECO:0000256" key="2">
    <source>
        <dbReference type="ARBA" id="ARBA00023043"/>
    </source>
</evidence>
<name>A0A8A3PCZ6_9HELO</name>
<dbReference type="InterPro" id="IPR010730">
    <property type="entry name" value="HET"/>
</dbReference>
<dbReference type="PROSITE" id="PS50088">
    <property type="entry name" value="ANK_REPEAT"/>
    <property type="match status" value="7"/>
</dbReference>
<gene>
    <name evidence="5" type="ORF">DSL72_002548</name>
</gene>
<feature type="repeat" description="ANK" evidence="3">
    <location>
        <begin position="500"/>
        <end position="532"/>
    </location>
</feature>
<evidence type="ECO:0000256" key="3">
    <source>
        <dbReference type="PROSITE-ProRule" id="PRU00023"/>
    </source>
</evidence>
<dbReference type="SMART" id="SM00248">
    <property type="entry name" value="ANK"/>
    <property type="match status" value="8"/>
</dbReference>
<evidence type="ECO:0000256" key="1">
    <source>
        <dbReference type="ARBA" id="ARBA00022737"/>
    </source>
</evidence>
<feature type="repeat" description="ANK" evidence="3">
    <location>
        <begin position="686"/>
        <end position="720"/>
    </location>
</feature>
<feature type="repeat" description="ANK" evidence="3">
    <location>
        <begin position="653"/>
        <end position="685"/>
    </location>
</feature>
<dbReference type="AlphaFoldDB" id="A0A8A3PCZ6"/>
<feature type="repeat" description="ANK" evidence="3">
    <location>
        <begin position="533"/>
        <end position="565"/>
    </location>
</feature>
<dbReference type="Pfam" id="PF00023">
    <property type="entry name" value="Ank"/>
    <property type="match status" value="1"/>
</dbReference>
<evidence type="ECO:0000259" key="4">
    <source>
        <dbReference type="Pfam" id="PF06985"/>
    </source>
</evidence>
<dbReference type="Pfam" id="PF12796">
    <property type="entry name" value="Ank_2"/>
    <property type="match status" value="2"/>
</dbReference>
<feature type="repeat" description="ANK" evidence="3">
    <location>
        <begin position="620"/>
        <end position="652"/>
    </location>
</feature>
<dbReference type="Gene3D" id="1.25.40.20">
    <property type="entry name" value="Ankyrin repeat-containing domain"/>
    <property type="match status" value="2"/>
</dbReference>
<dbReference type="Pfam" id="PF06985">
    <property type="entry name" value="HET"/>
    <property type="match status" value="1"/>
</dbReference>
<keyword evidence="2 3" id="KW-0040">ANK repeat</keyword>